<dbReference type="GO" id="GO:0006412">
    <property type="term" value="P:translation"/>
    <property type="evidence" value="ECO:0007669"/>
    <property type="project" value="InterPro"/>
</dbReference>
<reference evidence="7" key="1">
    <citation type="submission" date="2023-03" db="EMBL/GenBank/DDBJ databases">
        <title>Mating type loci evolution in Malassezia.</title>
        <authorList>
            <person name="Coelho M.A."/>
        </authorList>
    </citation>
    <scope>NUCLEOTIDE SEQUENCE</scope>
    <source>
        <strain evidence="7">CBS 10434</strain>
    </source>
</reference>
<evidence type="ECO:0000259" key="6">
    <source>
        <dbReference type="Pfam" id="PF00327"/>
    </source>
</evidence>
<dbReference type="Pfam" id="PF00327">
    <property type="entry name" value="Ribosomal_L30"/>
    <property type="match status" value="1"/>
</dbReference>
<evidence type="ECO:0000313" key="7">
    <source>
        <dbReference type="EMBL" id="WFD21243.1"/>
    </source>
</evidence>
<protein>
    <recommendedName>
        <fullName evidence="4">Large ribosomal subunit protein uL30m</fullName>
    </recommendedName>
</protein>
<feature type="domain" description="Large ribosomal subunit protein uL30-like ferredoxin-like fold" evidence="6">
    <location>
        <begin position="32"/>
        <end position="82"/>
    </location>
</feature>
<evidence type="ECO:0000256" key="1">
    <source>
        <dbReference type="ARBA" id="ARBA00007594"/>
    </source>
</evidence>
<keyword evidence="8" id="KW-1185">Reference proteome</keyword>
<dbReference type="CDD" id="cd01658">
    <property type="entry name" value="Ribosomal_L30"/>
    <property type="match status" value="1"/>
</dbReference>
<sequence length="147" mass="16285">MLRTLIAWVPRRMAAPAVHRAMSTEASPTTHYRITLRRSAIGLPKRTGRIVEALGLRKRLQSVYHMQSPTIAGMVLAIKELVHVENVRQLELPAVADQAQTEPIWVNENGEVVDAGRLARKAPKGFKVVGNLVNEERDAALRAGRVP</sequence>
<dbReference type="PANTHER" id="PTHR15892">
    <property type="entry name" value="MITOCHONDRIAL RIBOSOMAL PROTEIN L30"/>
    <property type="match status" value="1"/>
</dbReference>
<dbReference type="InterPro" id="IPR036919">
    <property type="entry name" value="Ribo_uL30_ferredoxin-like_sf"/>
</dbReference>
<organism evidence="7 8">
    <name type="scientific">Malassezia caprae</name>
    <dbReference type="NCBI Taxonomy" id="1381934"/>
    <lineage>
        <taxon>Eukaryota</taxon>
        <taxon>Fungi</taxon>
        <taxon>Dikarya</taxon>
        <taxon>Basidiomycota</taxon>
        <taxon>Ustilaginomycotina</taxon>
        <taxon>Malasseziomycetes</taxon>
        <taxon>Malasseziales</taxon>
        <taxon>Malasseziaceae</taxon>
        <taxon>Malassezia</taxon>
    </lineage>
</organism>
<dbReference type="Proteomes" id="UP001220961">
    <property type="component" value="Chromosome 8"/>
</dbReference>
<dbReference type="SUPFAM" id="SSF55129">
    <property type="entry name" value="Ribosomal protein L30p/L7e"/>
    <property type="match status" value="1"/>
</dbReference>
<dbReference type="GO" id="GO:0003735">
    <property type="term" value="F:structural constituent of ribosome"/>
    <property type="evidence" value="ECO:0007669"/>
    <property type="project" value="InterPro"/>
</dbReference>
<keyword evidence="3 5" id="KW-0687">Ribonucleoprotein</keyword>
<evidence type="ECO:0000313" key="8">
    <source>
        <dbReference type="Proteomes" id="UP001220961"/>
    </source>
</evidence>
<comment type="similarity">
    <text evidence="1 5">Belongs to the universal ribosomal protein uL30 family.</text>
</comment>
<dbReference type="GO" id="GO:0015934">
    <property type="term" value="C:large ribosomal subunit"/>
    <property type="evidence" value="ECO:0007669"/>
    <property type="project" value="InterPro"/>
</dbReference>
<dbReference type="GO" id="GO:0005739">
    <property type="term" value="C:mitochondrion"/>
    <property type="evidence" value="ECO:0007669"/>
    <property type="project" value="TreeGrafter"/>
</dbReference>
<accession>A0AAF0EBD4</accession>
<dbReference type="NCBIfam" id="TIGR01308">
    <property type="entry name" value="rpmD_bact"/>
    <property type="match status" value="1"/>
</dbReference>
<dbReference type="PROSITE" id="PS00634">
    <property type="entry name" value="RIBOSOMAL_L30"/>
    <property type="match status" value="1"/>
</dbReference>
<evidence type="ECO:0000256" key="3">
    <source>
        <dbReference type="ARBA" id="ARBA00023274"/>
    </source>
</evidence>
<dbReference type="PANTHER" id="PTHR15892:SF2">
    <property type="entry name" value="LARGE RIBOSOMAL SUBUNIT PROTEIN UL30M"/>
    <property type="match status" value="1"/>
</dbReference>
<dbReference type="InterPro" id="IPR016082">
    <property type="entry name" value="Ribosomal_uL30_ferredoxin-like"/>
</dbReference>
<dbReference type="AlphaFoldDB" id="A0AAF0EBD4"/>
<evidence type="ECO:0000256" key="5">
    <source>
        <dbReference type="RuleBase" id="RU003734"/>
    </source>
</evidence>
<proteinExistence type="inferred from homology"/>
<evidence type="ECO:0000256" key="2">
    <source>
        <dbReference type="ARBA" id="ARBA00022980"/>
    </source>
</evidence>
<dbReference type="InterPro" id="IPR018038">
    <property type="entry name" value="Ribosomal_uL30_CS"/>
</dbReference>
<dbReference type="InterPro" id="IPR005996">
    <property type="entry name" value="Ribosomal_uL30_bac-type"/>
</dbReference>
<keyword evidence="2 5" id="KW-0689">Ribosomal protein</keyword>
<dbReference type="Gene3D" id="3.30.1390.20">
    <property type="entry name" value="Ribosomal protein L30, ferredoxin-like fold domain"/>
    <property type="match status" value="1"/>
</dbReference>
<evidence type="ECO:0000256" key="4">
    <source>
        <dbReference type="ARBA" id="ARBA00035281"/>
    </source>
</evidence>
<dbReference type="EMBL" id="CP119915">
    <property type="protein sequence ID" value="WFD21243.1"/>
    <property type="molecule type" value="Genomic_DNA"/>
</dbReference>
<gene>
    <name evidence="7" type="ORF">MCAP1_003504</name>
</gene>
<name>A0AAF0EBD4_9BASI</name>